<evidence type="ECO:0000313" key="4">
    <source>
        <dbReference type="Proteomes" id="UP001208692"/>
    </source>
</evidence>
<comment type="caution">
    <text evidence="1">The sequence shown here is derived from an EMBL/GenBank/DDBJ whole genome shotgun (WGS) entry which is preliminary data.</text>
</comment>
<dbReference type="AlphaFoldDB" id="A0AAV5AUP7"/>
<name>A0AAV5AUP7_9FLAO</name>
<reference evidence="1 4" key="1">
    <citation type="submission" date="2021-11" db="EMBL/GenBank/DDBJ databases">
        <title>Draft genome sequence of Capnocytophaga sp. strain KC07075 isolated from cat oral cavity.</title>
        <authorList>
            <person name="Suzuki M."/>
            <person name="Imaoka K."/>
            <person name="Kimura M."/>
            <person name="Morikawa S."/>
            <person name="Maeda K."/>
        </authorList>
    </citation>
    <scope>NUCLEOTIDE SEQUENCE</scope>
    <source>
        <strain evidence="1">KC07075</strain>
        <strain evidence="2 4">KC07079</strain>
    </source>
</reference>
<evidence type="ECO:0000313" key="1">
    <source>
        <dbReference type="EMBL" id="GJM49223.1"/>
    </source>
</evidence>
<evidence type="ECO:0000313" key="2">
    <source>
        <dbReference type="EMBL" id="GJM53134.1"/>
    </source>
</evidence>
<sequence>MGKIKLANLDVARLHNAEFSSLIQRFFNDFSKTSLPIDTDTIFKTSFETIKSQLAIYNAGLDQVRTSEDSTKVVKADALRDADFKSLKNSLKPFRTSLHASELEAYTALHLLLSEYKGVENDSYEVQTTRLNNLLERLKSSTYKKHIDELGIERFVVRLTNSNTAFKEIFSKRSFETLQKPSYDVKKLRKELTESYRKLVNYVLALSQMTQEPFYTETLEVFNNGRKYFADTILSRRLSKKEEKKEAE</sequence>
<dbReference type="RefSeq" id="WP_264846871.1">
    <property type="nucleotide sequence ID" value="NZ_BPMA01000032.1"/>
</dbReference>
<dbReference type="EMBL" id="BQKB01000027">
    <property type="protein sequence ID" value="GJM53134.1"/>
    <property type="molecule type" value="Genomic_DNA"/>
</dbReference>
<dbReference type="Proteomes" id="UP001207736">
    <property type="component" value="Unassembled WGS sequence"/>
</dbReference>
<evidence type="ECO:0000313" key="3">
    <source>
        <dbReference type="Proteomes" id="UP001207736"/>
    </source>
</evidence>
<dbReference type="EMBL" id="BQKA01000005">
    <property type="protein sequence ID" value="GJM49223.1"/>
    <property type="molecule type" value="Genomic_DNA"/>
</dbReference>
<dbReference type="Pfam" id="PF19775">
    <property type="entry name" value="DUF6261"/>
    <property type="match status" value="1"/>
</dbReference>
<organism evidence="1 3">
    <name type="scientific">Capnocytophaga catalasegens</name>
    <dbReference type="NCBI Taxonomy" id="1004260"/>
    <lineage>
        <taxon>Bacteria</taxon>
        <taxon>Pseudomonadati</taxon>
        <taxon>Bacteroidota</taxon>
        <taxon>Flavobacteriia</taxon>
        <taxon>Flavobacteriales</taxon>
        <taxon>Flavobacteriaceae</taxon>
        <taxon>Capnocytophaga</taxon>
    </lineage>
</organism>
<gene>
    <name evidence="1" type="ORF">RCZ15_01980</name>
    <name evidence="2" type="ORF">RCZ16_14510</name>
</gene>
<dbReference type="Proteomes" id="UP001208692">
    <property type="component" value="Unassembled WGS sequence"/>
</dbReference>
<dbReference type="InterPro" id="IPR046228">
    <property type="entry name" value="DUF6261"/>
</dbReference>
<accession>A0AAV5AUP7</accession>
<proteinExistence type="predicted"/>
<keyword evidence="4" id="KW-1185">Reference proteome</keyword>
<protein>
    <submittedName>
        <fullName evidence="1">Uncharacterized protein</fullName>
    </submittedName>
</protein>